<comment type="similarity">
    <text evidence="2">Belongs to the glycosyl hydrolase 51 family.</text>
</comment>
<dbReference type="Pfam" id="PF06964">
    <property type="entry name" value="Alpha-L-AF_C"/>
    <property type="match status" value="1"/>
</dbReference>
<evidence type="ECO:0000256" key="6">
    <source>
        <dbReference type="ARBA" id="ARBA00023180"/>
    </source>
</evidence>
<dbReference type="Gene3D" id="3.20.20.80">
    <property type="entry name" value="Glycosidases"/>
    <property type="match status" value="1"/>
</dbReference>
<reference evidence="8 9" key="1">
    <citation type="journal article" name="Front. Microbiol.">
        <title>Sugar Metabolism of the First Thermophilic Planctomycete Thermogutta terrifontis: Comparative Genomic and Transcriptomic Approaches.</title>
        <authorList>
            <person name="Elcheninov A.G."/>
            <person name="Menzel P."/>
            <person name="Gudbergsdottir S.R."/>
            <person name="Slesarev A.I."/>
            <person name="Kadnikov V.V."/>
            <person name="Krogh A."/>
            <person name="Bonch-Osmolovskaya E.A."/>
            <person name="Peng X."/>
            <person name="Kublanov I.V."/>
        </authorList>
    </citation>
    <scope>NUCLEOTIDE SEQUENCE [LARGE SCALE GENOMIC DNA]</scope>
    <source>
        <strain evidence="8 9">R1</strain>
    </source>
</reference>
<dbReference type="GO" id="GO:0046556">
    <property type="term" value="F:alpha-L-arabinofuranosidase activity"/>
    <property type="evidence" value="ECO:0007669"/>
    <property type="project" value="UniProtKB-EC"/>
</dbReference>
<keyword evidence="9" id="KW-1185">Reference proteome</keyword>
<sequence length="805" mass="90746">MNRHARKGVSPRSCAVVLVFLGAFGCHWASVGFAQEKAVTIVVHPDRVVNQIDVKVYGHFLEHIYHSVNGGLWGELVWNRSFEHNDAGQWRVEGDTLVQRSRDVNRRWVFGDPGWQDYEFTLEAQKIDGEEGFLILFRVRDNDNFYWCNLGGWGNRWHQLERGRSGEGRWYPVGPRVSGQIERNRWYKIRVRCEGPHIQVWLDEQKIIDFTDREGHLAGAVGIGTWATRARFRNLRVTDLEGKVLFSGIPDSSPVSGLARHWEAFGQGRVSLDDESAANSQFSVKIEGAPGETGIQQTPFALKANEWYVGSLWIRGTTEQAPVVRLMDGVQPLAMQSLPWPSEKWQEVPLRLRAIRNADNATLQIALRGPGTLWVDQVSLMPESWKQNGGFRPDLLQAVAELKPPLIRWPGGCFASAYRWKSGIGPQSNRVSYPREIWDDVDVNSFGTDEFIQLCRRVGAEPCLVVNIGTPQWNPDPDPEEFLQDILDWIEYCNGPADSKWGRVRAANGHPEPYHVKYWEIDNETWGLGAENYAAAVRKIAPLMRAKDPSIKLIACGSGGMGESAHRWNRVIIEQCADLIDYLSLHHYENPDQFARGPYRYEAFFEETAKVIAQSRNPHLKLFVSEWNAQSTDWRTGLYCGGILNAFERTGGVVEIASPALFLRHISATAWDNAFINFDHRRWFPAPNYVVMKLWRDNFAPERIAVEGVPEDLNLVATRDPQQGVVIVKVVNPGRESRKVSIQVAGQAIQSATAQKVAPGDLRARNTLDRPDAVRPEKADVALAEGAATVELPALSCVVVRLSVK</sequence>
<dbReference type="PANTHER" id="PTHR31776:SF0">
    <property type="entry name" value="ALPHA-L-ARABINOFURANOSIDASE 1"/>
    <property type="match status" value="1"/>
</dbReference>
<dbReference type="InterPro" id="IPR013780">
    <property type="entry name" value="Glyco_hydro_b"/>
</dbReference>
<dbReference type="SMART" id="SM00813">
    <property type="entry name" value="Alpha-L-AF_C"/>
    <property type="match status" value="1"/>
</dbReference>
<dbReference type="PROSITE" id="PS51257">
    <property type="entry name" value="PROKAR_LIPOPROTEIN"/>
    <property type="match status" value="1"/>
</dbReference>
<dbReference type="InterPro" id="IPR017853">
    <property type="entry name" value="GH"/>
</dbReference>
<dbReference type="GO" id="GO:0046373">
    <property type="term" value="P:L-arabinose metabolic process"/>
    <property type="evidence" value="ECO:0007669"/>
    <property type="project" value="InterPro"/>
</dbReference>
<evidence type="ECO:0000259" key="7">
    <source>
        <dbReference type="SMART" id="SM00813"/>
    </source>
</evidence>
<evidence type="ECO:0000256" key="3">
    <source>
        <dbReference type="ARBA" id="ARBA00012670"/>
    </source>
</evidence>
<dbReference type="InterPro" id="IPR010496">
    <property type="entry name" value="AL/BT2_dom"/>
</dbReference>
<evidence type="ECO:0000256" key="1">
    <source>
        <dbReference type="ARBA" id="ARBA00001462"/>
    </source>
</evidence>
<evidence type="ECO:0000313" key="9">
    <source>
        <dbReference type="Proteomes" id="UP000215086"/>
    </source>
</evidence>
<gene>
    <name evidence="8" type="ORF">THTE_1668</name>
</gene>
<evidence type="ECO:0000256" key="2">
    <source>
        <dbReference type="ARBA" id="ARBA00007186"/>
    </source>
</evidence>
<dbReference type="Gene3D" id="2.60.120.560">
    <property type="entry name" value="Exo-inulinase, domain 1"/>
    <property type="match status" value="1"/>
</dbReference>
<dbReference type="SUPFAM" id="SSF51011">
    <property type="entry name" value="Glycosyl hydrolase domain"/>
    <property type="match status" value="1"/>
</dbReference>
<dbReference type="Proteomes" id="UP000215086">
    <property type="component" value="Chromosome"/>
</dbReference>
<evidence type="ECO:0000256" key="4">
    <source>
        <dbReference type="ARBA" id="ARBA00022729"/>
    </source>
</evidence>
<organism evidence="8 9">
    <name type="scientific">Thermogutta terrifontis</name>
    <dbReference type="NCBI Taxonomy" id="1331910"/>
    <lineage>
        <taxon>Bacteria</taxon>
        <taxon>Pseudomonadati</taxon>
        <taxon>Planctomycetota</taxon>
        <taxon>Planctomycetia</taxon>
        <taxon>Pirellulales</taxon>
        <taxon>Thermoguttaceae</taxon>
        <taxon>Thermogutta</taxon>
    </lineage>
</organism>
<keyword evidence="5 8" id="KW-0378">Hydrolase</keyword>
<dbReference type="AlphaFoldDB" id="A0A286RE88"/>
<keyword evidence="4" id="KW-0732">Signal</keyword>
<keyword evidence="6" id="KW-0325">Glycoprotein</keyword>
<dbReference type="RefSeq" id="WP_168175799.1">
    <property type="nucleotide sequence ID" value="NZ_CP018477.1"/>
</dbReference>
<protein>
    <recommendedName>
        <fullName evidence="3">non-reducing end alpha-L-arabinofuranosidase</fullName>
        <ecNumber evidence="3">3.2.1.55</ecNumber>
    </recommendedName>
</protein>
<dbReference type="InterPro" id="IPR013320">
    <property type="entry name" value="ConA-like_dom_sf"/>
</dbReference>
<dbReference type="Gene3D" id="2.60.120.260">
    <property type="entry name" value="Galactose-binding domain-like"/>
    <property type="match status" value="1"/>
</dbReference>
<evidence type="ECO:0000313" key="8">
    <source>
        <dbReference type="EMBL" id="ASV74270.1"/>
    </source>
</evidence>
<dbReference type="InterPro" id="IPR055235">
    <property type="entry name" value="ASD1_cat"/>
</dbReference>
<comment type="catalytic activity">
    <reaction evidence="1">
        <text>Hydrolysis of terminal non-reducing alpha-L-arabinofuranoside residues in alpha-L-arabinosides.</text>
        <dbReference type="EC" id="3.2.1.55"/>
    </reaction>
</comment>
<dbReference type="SUPFAM" id="SSF51445">
    <property type="entry name" value="(Trans)glycosidases"/>
    <property type="match status" value="1"/>
</dbReference>
<keyword evidence="8" id="KW-0326">Glycosidase</keyword>
<dbReference type="EC" id="3.2.1.55" evidence="3"/>
<dbReference type="Gene3D" id="2.60.40.1180">
    <property type="entry name" value="Golgi alpha-mannosidase II"/>
    <property type="match status" value="1"/>
</dbReference>
<dbReference type="Pfam" id="PF06439">
    <property type="entry name" value="3keto-disac_hyd"/>
    <property type="match status" value="1"/>
</dbReference>
<dbReference type="InterPro" id="IPR010720">
    <property type="entry name" value="Alpha-L-AF_C"/>
</dbReference>
<dbReference type="SUPFAM" id="SSF49899">
    <property type="entry name" value="Concanavalin A-like lectins/glucanases"/>
    <property type="match status" value="1"/>
</dbReference>
<accession>A0A286RE88</accession>
<evidence type="ECO:0000256" key="5">
    <source>
        <dbReference type="ARBA" id="ARBA00022801"/>
    </source>
</evidence>
<dbReference type="InterPro" id="IPR051563">
    <property type="entry name" value="Glycosyl_Hydrolase_51"/>
</dbReference>
<proteinExistence type="inferred from homology"/>
<dbReference type="EMBL" id="CP018477">
    <property type="protein sequence ID" value="ASV74270.1"/>
    <property type="molecule type" value="Genomic_DNA"/>
</dbReference>
<dbReference type="Pfam" id="PF22848">
    <property type="entry name" value="ASD1_dom"/>
    <property type="match status" value="1"/>
</dbReference>
<feature type="domain" description="Alpha-L-arabinofuranosidase C-terminal" evidence="7">
    <location>
        <begin position="625"/>
        <end position="796"/>
    </location>
</feature>
<dbReference type="PANTHER" id="PTHR31776">
    <property type="entry name" value="ALPHA-L-ARABINOFURANOSIDASE 1"/>
    <property type="match status" value="1"/>
</dbReference>
<name>A0A286RE88_9BACT</name>
<dbReference type="KEGG" id="ttf:THTE_1668"/>